<dbReference type="Proteomes" id="UP001596119">
    <property type="component" value="Unassembled WGS sequence"/>
</dbReference>
<accession>A0ABW1I500</accession>
<feature type="transmembrane region" description="Helical" evidence="2">
    <location>
        <begin position="139"/>
        <end position="158"/>
    </location>
</feature>
<evidence type="ECO:0000256" key="1">
    <source>
        <dbReference type="SAM" id="MobiDB-lite"/>
    </source>
</evidence>
<reference evidence="4" key="1">
    <citation type="journal article" date="2019" name="Int. J. Syst. Evol. Microbiol.">
        <title>The Global Catalogue of Microorganisms (GCM) 10K type strain sequencing project: providing services to taxonomists for standard genome sequencing and annotation.</title>
        <authorList>
            <consortium name="The Broad Institute Genomics Platform"/>
            <consortium name="The Broad Institute Genome Sequencing Center for Infectious Disease"/>
            <person name="Wu L."/>
            <person name="Ma J."/>
        </authorList>
    </citation>
    <scope>NUCLEOTIDE SEQUENCE [LARGE SCALE GENOMIC DNA]</scope>
    <source>
        <strain evidence="4">CGMCC 4.7397</strain>
    </source>
</reference>
<feature type="transmembrane region" description="Helical" evidence="2">
    <location>
        <begin position="72"/>
        <end position="101"/>
    </location>
</feature>
<feature type="transmembrane region" description="Helical" evidence="2">
    <location>
        <begin position="113"/>
        <end position="133"/>
    </location>
</feature>
<comment type="caution">
    <text evidence="3">The sequence shown here is derived from an EMBL/GenBank/DDBJ whole genome shotgun (WGS) entry which is preliminary data.</text>
</comment>
<evidence type="ECO:0000313" key="4">
    <source>
        <dbReference type="Proteomes" id="UP001596119"/>
    </source>
</evidence>
<feature type="region of interest" description="Disordered" evidence="1">
    <location>
        <begin position="1"/>
        <end position="23"/>
    </location>
</feature>
<evidence type="ECO:0000256" key="2">
    <source>
        <dbReference type="SAM" id="Phobius"/>
    </source>
</evidence>
<dbReference type="RefSeq" id="WP_379565769.1">
    <property type="nucleotide sequence ID" value="NZ_JBHSQK010000019.1"/>
</dbReference>
<keyword evidence="2" id="KW-0812">Transmembrane</keyword>
<keyword evidence="2" id="KW-0472">Membrane</keyword>
<protein>
    <recommendedName>
        <fullName evidence="5">Integral membrane protein</fullName>
    </recommendedName>
</protein>
<evidence type="ECO:0000313" key="3">
    <source>
        <dbReference type="EMBL" id="MFC5948713.1"/>
    </source>
</evidence>
<keyword evidence="2" id="KW-1133">Transmembrane helix</keyword>
<dbReference type="EMBL" id="JBHSQK010000019">
    <property type="protein sequence ID" value="MFC5948713.1"/>
    <property type="molecule type" value="Genomic_DNA"/>
</dbReference>
<sequence length="192" mass="19922">MASTADRDAGVTAGTGPDRTAPPDRLHRLLRRTALSRHRWGTERDLAHAIYGTVIGAAGIAIGSAYRDLGKLVLTVVVTVVVYWAAERYADLLAAAVHAAGRRARVLAVLRRGLPVVEAGLTPLVVLVVLALLTGRLPLAVLVALGLATLMLGGFGHFAARRAGATRLQAVAWGLGSAALGGVVIGLKVLLH</sequence>
<keyword evidence="4" id="KW-1185">Reference proteome</keyword>
<feature type="transmembrane region" description="Helical" evidence="2">
    <location>
        <begin position="46"/>
        <end position="66"/>
    </location>
</feature>
<organism evidence="3 4">
    <name type="scientific">Pseudonocardia lutea</name>
    <dbReference type="NCBI Taxonomy" id="2172015"/>
    <lineage>
        <taxon>Bacteria</taxon>
        <taxon>Bacillati</taxon>
        <taxon>Actinomycetota</taxon>
        <taxon>Actinomycetes</taxon>
        <taxon>Pseudonocardiales</taxon>
        <taxon>Pseudonocardiaceae</taxon>
        <taxon>Pseudonocardia</taxon>
    </lineage>
</organism>
<name>A0ABW1I500_9PSEU</name>
<gene>
    <name evidence="3" type="ORF">ACFQH9_10550</name>
</gene>
<feature type="transmembrane region" description="Helical" evidence="2">
    <location>
        <begin position="170"/>
        <end position="191"/>
    </location>
</feature>
<evidence type="ECO:0008006" key="5">
    <source>
        <dbReference type="Google" id="ProtNLM"/>
    </source>
</evidence>
<proteinExistence type="predicted"/>